<dbReference type="Gene3D" id="2.60.120.200">
    <property type="match status" value="1"/>
</dbReference>
<organism evidence="2 3">
    <name type="scientific">Melanomma pulvis-pyrius CBS 109.77</name>
    <dbReference type="NCBI Taxonomy" id="1314802"/>
    <lineage>
        <taxon>Eukaryota</taxon>
        <taxon>Fungi</taxon>
        <taxon>Dikarya</taxon>
        <taxon>Ascomycota</taxon>
        <taxon>Pezizomycotina</taxon>
        <taxon>Dothideomycetes</taxon>
        <taxon>Pleosporomycetidae</taxon>
        <taxon>Pleosporales</taxon>
        <taxon>Melanommataceae</taxon>
        <taxon>Melanomma</taxon>
    </lineage>
</organism>
<reference evidence="2" key="1">
    <citation type="journal article" date="2020" name="Stud. Mycol.">
        <title>101 Dothideomycetes genomes: a test case for predicting lifestyles and emergence of pathogens.</title>
        <authorList>
            <person name="Haridas S."/>
            <person name="Albert R."/>
            <person name="Binder M."/>
            <person name="Bloem J."/>
            <person name="Labutti K."/>
            <person name="Salamov A."/>
            <person name="Andreopoulos B."/>
            <person name="Baker S."/>
            <person name="Barry K."/>
            <person name="Bills G."/>
            <person name="Bluhm B."/>
            <person name="Cannon C."/>
            <person name="Castanera R."/>
            <person name="Culley D."/>
            <person name="Daum C."/>
            <person name="Ezra D."/>
            <person name="Gonzalez J."/>
            <person name="Henrissat B."/>
            <person name="Kuo A."/>
            <person name="Liang C."/>
            <person name="Lipzen A."/>
            <person name="Lutzoni F."/>
            <person name="Magnuson J."/>
            <person name="Mondo S."/>
            <person name="Nolan M."/>
            <person name="Ohm R."/>
            <person name="Pangilinan J."/>
            <person name="Park H.-J."/>
            <person name="Ramirez L."/>
            <person name="Alfaro M."/>
            <person name="Sun H."/>
            <person name="Tritt A."/>
            <person name="Yoshinaga Y."/>
            <person name="Zwiers L.-H."/>
            <person name="Turgeon B."/>
            <person name="Goodwin S."/>
            <person name="Spatafora J."/>
            <person name="Crous P."/>
            <person name="Grigoriev I."/>
        </authorList>
    </citation>
    <scope>NUCLEOTIDE SEQUENCE</scope>
    <source>
        <strain evidence="2">CBS 109.77</strain>
    </source>
</reference>
<evidence type="ECO:0008006" key="4">
    <source>
        <dbReference type="Google" id="ProtNLM"/>
    </source>
</evidence>
<dbReference type="EMBL" id="MU001783">
    <property type="protein sequence ID" value="KAF2798460.1"/>
    <property type="molecule type" value="Genomic_DNA"/>
</dbReference>
<keyword evidence="3" id="KW-1185">Reference proteome</keyword>
<dbReference type="OrthoDB" id="42525at2759"/>
<gene>
    <name evidence="2" type="ORF">K505DRAFT_321825</name>
</gene>
<feature type="region of interest" description="Disordered" evidence="1">
    <location>
        <begin position="19"/>
        <end position="39"/>
    </location>
</feature>
<dbReference type="Proteomes" id="UP000799757">
    <property type="component" value="Unassembled WGS sequence"/>
</dbReference>
<dbReference type="InterPro" id="IPR009784">
    <property type="entry name" value="DUF1349"/>
</dbReference>
<dbReference type="AlphaFoldDB" id="A0A6A6XPV4"/>
<evidence type="ECO:0000313" key="3">
    <source>
        <dbReference type="Proteomes" id="UP000799757"/>
    </source>
</evidence>
<protein>
    <recommendedName>
        <fullName evidence="4">DUF1349-domain-containing protein</fullName>
    </recommendedName>
</protein>
<sequence length="214" mass="23619">MSLATKTVTVPPFNLSSPAGTDIWRKPPSHNVNDAPTHPNPLPQYKLTDFQSAKVTFSLPVANTLLQYDQAGLLLHFTKPGLAPGKDKWIKTGVEFYYGAPYISTVGCETYADWSIVPLTPFAGNDSRPTTTIELRREKDVLGKSLWAYQLLYDGEGKEVERRSLRELTWVFADEEGWNVGIGGYVARPNTDGDGVLEAEFGKGVDVVILDEAK</sequence>
<proteinExistence type="predicted"/>
<dbReference type="PANTHER" id="PTHR35332">
    <property type="entry name" value="REGULATION OF ENOLASE PROTEIN 1"/>
    <property type="match status" value="1"/>
</dbReference>
<evidence type="ECO:0000313" key="2">
    <source>
        <dbReference type="EMBL" id="KAF2798460.1"/>
    </source>
</evidence>
<name>A0A6A6XPV4_9PLEO</name>
<dbReference type="Pfam" id="PF07081">
    <property type="entry name" value="DUF1349"/>
    <property type="match status" value="1"/>
</dbReference>
<dbReference type="PANTHER" id="PTHR35332:SF2">
    <property type="entry name" value="REGULATION OF ENOLASE PROTEIN 1"/>
    <property type="match status" value="1"/>
</dbReference>
<accession>A0A6A6XPV4</accession>
<evidence type="ECO:0000256" key="1">
    <source>
        <dbReference type="SAM" id="MobiDB-lite"/>
    </source>
</evidence>